<evidence type="ECO:0000313" key="6">
    <source>
        <dbReference type="EMBL" id="MFD2275277.1"/>
    </source>
</evidence>
<gene>
    <name evidence="6" type="ORF">ACFSQZ_02245</name>
</gene>
<dbReference type="PROSITE" id="PS51007">
    <property type="entry name" value="CYTC"/>
    <property type="match status" value="1"/>
</dbReference>
<keyword evidence="3 4" id="KW-0408">Iron</keyword>
<feature type="domain" description="Cytochrome c" evidence="5">
    <location>
        <begin position="118"/>
        <end position="200"/>
    </location>
</feature>
<dbReference type="Proteomes" id="UP001597297">
    <property type="component" value="Unassembled WGS sequence"/>
</dbReference>
<evidence type="ECO:0000256" key="1">
    <source>
        <dbReference type="ARBA" id="ARBA00022617"/>
    </source>
</evidence>
<dbReference type="Pfam" id="PF13442">
    <property type="entry name" value="Cytochrome_CBB3"/>
    <property type="match status" value="1"/>
</dbReference>
<comment type="caution">
    <text evidence="6">The sequence shown here is derived from an EMBL/GenBank/DDBJ whole genome shotgun (WGS) entry which is preliminary data.</text>
</comment>
<dbReference type="PANTHER" id="PTHR40394">
    <property type="entry name" value="LIPOPROTEIN-RELATED"/>
    <property type="match status" value="1"/>
</dbReference>
<keyword evidence="2 4" id="KW-0479">Metal-binding</keyword>
<sequence length="223" mass="24227">MRYFFIVYALLAVLVISVGGFRGEKFKHTPFRLFPDMDEQDRIDPQEASDFFHDGLGARQPVAETLPQGFEPADLADASSKSFTNNNDYYHTGLLNDEVFGNGLPVDELGLNEENLPAFIKRGKVVFNANCAVCHGISGNGKGVAAGYGIPGVANLQSTVLPDGAIYDIIVNGRGGMSAFGYQVDVKDRWAIVAYLRALQYSREVPLDQVKDAFDAGIAAQAK</sequence>
<dbReference type="SUPFAM" id="SSF46626">
    <property type="entry name" value="Cytochrome c"/>
    <property type="match status" value="1"/>
</dbReference>
<dbReference type="Gene3D" id="1.10.760.10">
    <property type="entry name" value="Cytochrome c-like domain"/>
    <property type="match status" value="1"/>
</dbReference>
<evidence type="ECO:0000313" key="7">
    <source>
        <dbReference type="Proteomes" id="UP001597297"/>
    </source>
</evidence>
<evidence type="ECO:0000256" key="3">
    <source>
        <dbReference type="ARBA" id="ARBA00023004"/>
    </source>
</evidence>
<keyword evidence="7" id="KW-1185">Reference proteome</keyword>
<keyword evidence="1 4" id="KW-0349">Heme</keyword>
<evidence type="ECO:0000259" key="5">
    <source>
        <dbReference type="PROSITE" id="PS51007"/>
    </source>
</evidence>
<protein>
    <submittedName>
        <fullName evidence="6">C-type cytochrome</fullName>
    </submittedName>
</protein>
<dbReference type="EMBL" id="JBHUJC010000003">
    <property type="protein sequence ID" value="MFD2275277.1"/>
    <property type="molecule type" value="Genomic_DNA"/>
</dbReference>
<reference evidence="7" key="1">
    <citation type="journal article" date="2019" name="Int. J. Syst. Evol. Microbiol.">
        <title>The Global Catalogue of Microorganisms (GCM) 10K type strain sequencing project: providing services to taxonomists for standard genome sequencing and annotation.</title>
        <authorList>
            <consortium name="The Broad Institute Genomics Platform"/>
            <consortium name="The Broad Institute Genome Sequencing Center for Infectious Disease"/>
            <person name="Wu L."/>
            <person name="Ma J."/>
        </authorList>
    </citation>
    <scope>NUCLEOTIDE SEQUENCE [LARGE SCALE GENOMIC DNA]</scope>
    <source>
        <strain evidence="7">JCM 16545</strain>
    </source>
</reference>
<proteinExistence type="predicted"/>
<evidence type="ECO:0000256" key="4">
    <source>
        <dbReference type="PROSITE-ProRule" id="PRU00433"/>
    </source>
</evidence>
<organism evidence="6 7">
    <name type="scientific">Rubritalea spongiae</name>
    <dbReference type="NCBI Taxonomy" id="430797"/>
    <lineage>
        <taxon>Bacteria</taxon>
        <taxon>Pseudomonadati</taxon>
        <taxon>Verrucomicrobiota</taxon>
        <taxon>Verrucomicrobiia</taxon>
        <taxon>Verrucomicrobiales</taxon>
        <taxon>Rubritaleaceae</taxon>
        <taxon>Rubritalea</taxon>
    </lineage>
</organism>
<accession>A0ABW5DY83</accession>
<evidence type="ECO:0000256" key="2">
    <source>
        <dbReference type="ARBA" id="ARBA00022723"/>
    </source>
</evidence>
<dbReference type="PANTHER" id="PTHR40394:SF2">
    <property type="entry name" value="QUINOL:CYTOCHROME C OXIDOREDUCTASE MEMBRANE PROTEIN"/>
    <property type="match status" value="1"/>
</dbReference>
<dbReference type="InterPro" id="IPR036909">
    <property type="entry name" value="Cyt_c-like_dom_sf"/>
</dbReference>
<name>A0ABW5DY83_9BACT</name>
<dbReference type="RefSeq" id="WP_377095035.1">
    <property type="nucleotide sequence ID" value="NZ_JBHSJM010000001.1"/>
</dbReference>
<dbReference type="InterPro" id="IPR009056">
    <property type="entry name" value="Cyt_c-like_dom"/>
</dbReference>